<dbReference type="InterPro" id="IPR000305">
    <property type="entry name" value="GIY-YIG_endonuc"/>
</dbReference>
<keyword evidence="4 6" id="KW-0267">Excision nuclease</keyword>
<dbReference type="InterPro" id="IPR001162">
    <property type="entry name" value="UvrC_RNase_H_dom"/>
</dbReference>
<dbReference type="Pfam" id="PF08459">
    <property type="entry name" value="UvrC_RNaseH_dom"/>
    <property type="match status" value="1"/>
</dbReference>
<dbReference type="PROSITE" id="PS50164">
    <property type="entry name" value="GIY_YIG"/>
    <property type="match status" value="1"/>
</dbReference>
<dbReference type="STRING" id="1379.HMPREF3186_01200"/>
<dbReference type="PATRIC" id="fig|1379.3.peg.1180"/>
<sequence length="586" mass="68019">MVINMNLTLQKKLELLPDNPGCYLYKDNIGEIIYVGKAKNLKNRVKSYFTGTHNKKTQTLVSKIEDLEYIIVNSEKEALLLENNLIKKYRPYFNIRLKDDKSYPYLMITKEEHPRLLMTRKYKKNNKNIYFGPYVDIKSATEVKKILDKIYPLRKCNPVEKRPCMYYQIGECIGPCAKKITANDYKSQISKIKSFLTGNTKEILADLQSKMQEHIKNLEFEAAGQVHNYIKSIEVSVQNQVVADSTNVDRDYIGFTFNNDYICIQIFLSRLGNIIERKVEYFNLYDTPEEILYSYLLQYYALNKLPKEIYIDELDGNLLSDVVDCKVIIPKRGNHRKILDTVKENATYYLNNNLAIEELKERKLQVTLNNIAEKLGVNSINSIDAFDNSNIMGVDAVSVKVNFTNGKKNTYNYRKFKIDESMGINDVQTMKEVLYRNYKDRKTNTELLIVDGGKNHLNVAIDVVHNTLGLKQIKIIGLAKNDKHITEYIITDDYEIIEFPKTSAEYLFLKQIQDEVHRFAITYHRATKNKNMYKSSLDDIQGIGKVRKNLLLKSFSSLEEIKNAPDEKLLKLGIPKDVIKNLKKKL</sequence>
<feature type="domain" description="UVR" evidence="7">
    <location>
        <begin position="201"/>
        <end position="236"/>
    </location>
</feature>
<dbReference type="EMBL" id="LSDC01000076">
    <property type="protein sequence ID" value="KXB59382.1"/>
    <property type="molecule type" value="Genomic_DNA"/>
</dbReference>
<gene>
    <name evidence="6" type="primary">uvrC</name>
    <name evidence="10" type="ORF">HMPREF3186_01200</name>
</gene>
<feature type="domain" description="GIY-YIG" evidence="8">
    <location>
        <begin position="18"/>
        <end position="95"/>
    </location>
</feature>
<dbReference type="InterPro" id="IPR036876">
    <property type="entry name" value="UVR_dom_sf"/>
</dbReference>
<accession>A0A133ZVB6</accession>
<keyword evidence="6" id="KW-0742">SOS response</keyword>
<organism evidence="10 11">
    <name type="scientific">Gemella haemolysans</name>
    <dbReference type="NCBI Taxonomy" id="1379"/>
    <lineage>
        <taxon>Bacteria</taxon>
        <taxon>Bacillati</taxon>
        <taxon>Bacillota</taxon>
        <taxon>Bacilli</taxon>
        <taxon>Bacillales</taxon>
        <taxon>Gemellaceae</taxon>
        <taxon>Gemella</taxon>
    </lineage>
</organism>
<keyword evidence="1 6" id="KW-0963">Cytoplasm</keyword>
<evidence type="ECO:0000256" key="2">
    <source>
        <dbReference type="ARBA" id="ARBA00022763"/>
    </source>
</evidence>
<dbReference type="GO" id="GO:0009432">
    <property type="term" value="P:SOS response"/>
    <property type="evidence" value="ECO:0007669"/>
    <property type="project" value="UniProtKB-UniRule"/>
</dbReference>
<dbReference type="GO" id="GO:0009380">
    <property type="term" value="C:excinuclease repair complex"/>
    <property type="evidence" value="ECO:0007669"/>
    <property type="project" value="InterPro"/>
</dbReference>
<name>A0A133ZVB6_9BACL</name>
<evidence type="ECO:0000256" key="5">
    <source>
        <dbReference type="ARBA" id="ARBA00023204"/>
    </source>
</evidence>
<evidence type="ECO:0000259" key="7">
    <source>
        <dbReference type="PROSITE" id="PS50151"/>
    </source>
</evidence>
<comment type="function">
    <text evidence="6">The UvrABC repair system catalyzes the recognition and processing of DNA lesions. UvrC both incises the 5' and 3' sides of the lesion. The N-terminal half is responsible for the 3' incision and the C-terminal half is responsible for the 5' incision.</text>
</comment>
<comment type="similarity">
    <text evidence="6">Belongs to the UvrC family.</text>
</comment>
<dbReference type="Gene3D" id="1.10.150.20">
    <property type="entry name" value="5' to 3' exonuclease, C-terminal subdomain"/>
    <property type="match status" value="1"/>
</dbReference>
<dbReference type="GO" id="GO:0009381">
    <property type="term" value="F:excinuclease ABC activity"/>
    <property type="evidence" value="ECO:0007669"/>
    <property type="project" value="UniProtKB-UniRule"/>
</dbReference>
<dbReference type="GO" id="GO:0006289">
    <property type="term" value="P:nucleotide-excision repair"/>
    <property type="evidence" value="ECO:0007669"/>
    <property type="project" value="UniProtKB-UniRule"/>
</dbReference>
<evidence type="ECO:0000256" key="4">
    <source>
        <dbReference type="ARBA" id="ARBA00022881"/>
    </source>
</evidence>
<dbReference type="InterPro" id="IPR047296">
    <property type="entry name" value="GIY-YIG_UvrC_Cho"/>
</dbReference>
<feature type="domain" description="UvrC family homology region profile" evidence="9">
    <location>
        <begin position="252"/>
        <end position="464"/>
    </location>
</feature>
<dbReference type="FunFam" id="3.40.1440.10:FF:000001">
    <property type="entry name" value="UvrABC system protein C"/>
    <property type="match status" value="1"/>
</dbReference>
<dbReference type="CDD" id="cd10434">
    <property type="entry name" value="GIY-YIG_UvrC_Cho"/>
    <property type="match status" value="1"/>
</dbReference>
<protein>
    <recommendedName>
        <fullName evidence="6">UvrABC system protein C</fullName>
        <shortName evidence="6">Protein UvrC</shortName>
    </recommendedName>
    <alternativeName>
        <fullName evidence="6">Excinuclease ABC subunit C</fullName>
    </alternativeName>
</protein>
<dbReference type="InterPro" id="IPR004791">
    <property type="entry name" value="UvrC"/>
</dbReference>
<comment type="caution">
    <text evidence="10">The sequence shown here is derived from an EMBL/GenBank/DDBJ whole genome shotgun (WGS) entry which is preliminary data.</text>
</comment>
<dbReference type="GO" id="GO:0003677">
    <property type="term" value="F:DNA binding"/>
    <property type="evidence" value="ECO:0007669"/>
    <property type="project" value="UniProtKB-UniRule"/>
</dbReference>
<dbReference type="PANTHER" id="PTHR30562:SF1">
    <property type="entry name" value="UVRABC SYSTEM PROTEIN C"/>
    <property type="match status" value="1"/>
</dbReference>
<dbReference type="AlphaFoldDB" id="A0A133ZVB6"/>
<evidence type="ECO:0000259" key="8">
    <source>
        <dbReference type="PROSITE" id="PS50164"/>
    </source>
</evidence>
<dbReference type="InterPro" id="IPR010994">
    <property type="entry name" value="RuvA_2-like"/>
</dbReference>
<dbReference type="Gene3D" id="3.30.420.340">
    <property type="entry name" value="UvrC, RNAse H endonuclease domain"/>
    <property type="match status" value="1"/>
</dbReference>
<evidence type="ECO:0000313" key="10">
    <source>
        <dbReference type="EMBL" id="KXB59382.1"/>
    </source>
</evidence>
<dbReference type="InterPro" id="IPR035901">
    <property type="entry name" value="GIY-YIG_endonuc_sf"/>
</dbReference>
<dbReference type="Pfam" id="PF02151">
    <property type="entry name" value="UVR"/>
    <property type="match status" value="1"/>
</dbReference>
<evidence type="ECO:0000313" key="11">
    <source>
        <dbReference type="Proteomes" id="UP000070355"/>
    </source>
</evidence>
<comment type="subcellular location">
    <subcellularLocation>
        <location evidence="6">Cytoplasm</location>
    </subcellularLocation>
</comment>
<dbReference type="InterPro" id="IPR038476">
    <property type="entry name" value="UvrC_RNase_H_dom_sf"/>
</dbReference>
<dbReference type="PROSITE" id="PS50151">
    <property type="entry name" value="UVR"/>
    <property type="match status" value="1"/>
</dbReference>
<dbReference type="PROSITE" id="PS50165">
    <property type="entry name" value="UVRC"/>
    <property type="match status" value="1"/>
</dbReference>
<keyword evidence="3 6" id="KW-0228">DNA excision</keyword>
<dbReference type="SUPFAM" id="SSF47781">
    <property type="entry name" value="RuvA domain 2-like"/>
    <property type="match status" value="1"/>
</dbReference>
<evidence type="ECO:0000256" key="1">
    <source>
        <dbReference type="ARBA" id="ARBA00022490"/>
    </source>
</evidence>
<dbReference type="Gene3D" id="3.40.1440.10">
    <property type="entry name" value="GIY-YIG endonuclease"/>
    <property type="match status" value="1"/>
</dbReference>
<dbReference type="Proteomes" id="UP000070355">
    <property type="component" value="Unassembled WGS sequence"/>
</dbReference>
<dbReference type="HAMAP" id="MF_00203">
    <property type="entry name" value="UvrC"/>
    <property type="match status" value="1"/>
</dbReference>
<keyword evidence="5 6" id="KW-0234">DNA repair</keyword>
<evidence type="ECO:0000259" key="9">
    <source>
        <dbReference type="PROSITE" id="PS50165"/>
    </source>
</evidence>
<keyword evidence="2 6" id="KW-0227">DNA damage</keyword>
<dbReference type="InterPro" id="IPR050066">
    <property type="entry name" value="UvrABC_protein_C"/>
</dbReference>
<dbReference type="SMART" id="SM00465">
    <property type="entry name" value="GIYc"/>
    <property type="match status" value="1"/>
</dbReference>
<reference evidence="11" key="1">
    <citation type="submission" date="2016-01" db="EMBL/GenBank/DDBJ databases">
        <authorList>
            <person name="Mitreva M."/>
            <person name="Pepin K.H."/>
            <person name="Mihindukulasuriya K.A."/>
            <person name="Fulton R."/>
            <person name="Fronick C."/>
            <person name="O'Laughlin M."/>
            <person name="Miner T."/>
            <person name="Herter B."/>
            <person name="Rosa B.A."/>
            <person name="Cordes M."/>
            <person name="Tomlinson C."/>
            <person name="Wollam A."/>
            <person name="Palsikar V.B."/>
            <person name="Mardis E.R."/>
            <person name="Wilson R.K."/>
        </authorList>
    </citation>
    <scope>NUCLEOTIDE SEQUENCE [LARGE SCALE GENOMIC DNA]</scope>
    <source>
        <strain evidence="11">DNF01167</strain>
    </source>
</reference>
<dbReference type="SUPFAM" id="SSF46600">
    <property type="entry name" value="C-terminal UvrC-binding domain of UvrB"/>
    <property type="match status" value="1"/>
</dbReference>
<dbReference type="SUPFAM" id="SSF82771">
    <property type="entry name" value="GIY-YIG endonuclease"/>
    <property type="match status" value="1"/>
</dbReference>
<dbReference type="GO" id="GO:0005737">
    <property type="term" value="C:cytoplasm"/>
    <property type="evidence" value="ECO:0007669"/>
    <property type="project" value="UniProtKB-SubCell"/>
</dbReference>
<dbReference type="PANTHER" id="PTHR30562">
    <property type="entry name" value="UVRC/OXIDOREDUCTASE"/>
    <property type="match status" value="1"/>
</dbReference>
<proteinExistence type="inferred from homology"/>
<dbReference type="NCBIfam" id="TIGR00194">
    <property type="entry name" value="uvrC"/>
    <property type="match status" value="1"/>
</dbReference>
<evidence type="ECO:0000256" key="6">
    <source>
        <dbReference type="HAMAP-Rule" id="MF_00203"/>
    </source>
</evidence>
<evidence type="ECO:0000256" key="3">
    <source>
        <dbReference type="ARBA" id="ARBA00022769"/>
    </source>
</evidence>
<comment type="subunit">
    <text evidence="6">Interacts with UvrB in an incision complex.</text>
</comment>
<dbReference type="Pfam" id="PF01541">
    <property type="entry name" value="GIY-YIG"/>
    <property type="match status" value="1"/>
</dbReference>
<dbReference type="Pfam" id="PF22920">
    <property type="entry name" value="UvrC_RNaseH"/>
    <property type="match status" value="1"/>
</dbReference>
<dbReference type="InterPro" id="IPR001943">
    <property type="entry name" value="UVR_dom"/>
</dbReference>